<gene>
    <name evidence="1" type="ORF">Pint_06956</name>
</gene>
<proteinExistence type="predicted"/>
<evidence type="ECO:0000313" key="2">
    <source>
        <dbReference type="Proteomes" id="UP001163603"/>
    </source>
</evidence>
<organism evidence="1 2">
    <name type="scientific">Pistacia integerrima</name>
    <dbReference type="NCBI Taxonomy" id="434235"/>
    <lineage>
        <taxon>Eukaryota</taxon>
        <taxon>Viridiplantae</taxon>
        <taxon>Streptophyta</taxon>
        <taxon>Embryophyta</taxon>
        <taxon>Tracheophyta</taxon>
        <taxon>Spermatophyta</taxon>
        <taxon>Magnoliopsida</taxon>
        <taxon>eudicotyledons</taxon>
        <taxon>Gunneridae</taxon>
        <taxon>Pentapetalae</taxon>
        <taxon>rosids</taxon>
        <taxon>malvids</taxon>
        <taxon>Sapindales</taxon>
        <taxon>Anacardiaceae</taxon>
        <taxon>Pistacia</taxon>
    </lineage>
</organism>
<comment type="caution">
    <text evidence="1">The sequence shown here is derived from an EMBL/GenBank/DDBJ whole genome shotgun (WGS) entry which is preliminary data.</text>
</comment>
<reference evidence="2" key="1">
    <citation type="journal article" date="2023" name="G3 (Bethesda)">
        <title>Genome assembly and association tests identify interacting loci associated with vigor, precocity, and sex in interspecific pistachio rootstocks.</title>
        <authorList>
            <person name="Palmer W."/>
            <person name="Jacygrad E."/>
            <person name="Sagayaradj S."/>
            <person name="Cavanaugh K."/>
            <person name="Han R."/>
            <person name="Bertier L."/>
            <person name="Beede B."/>
            <person name="Kafkas S."/>
            <person name="Golino D."/>
            <person name="Preece J."/>
            <person name="Michelmore R."/>
        </authorList>
    </citation>
    <scope>NUCLEOTIDE SEQUENCE [LARGE SCALE GENOMIC DNA]</scope>
</reference>
<dbReference type="Proteomes" id="UP001163603">
    <property type="component" value="Chromosome 10"/>
</dbReference>
<dbReference type="EMBL" id="CM047745">
    <property type="protein sequence ID" value="KAJ0024577.1"/>
    <property type="molecule type" value="Genomic_DNA"/>
</dbReference>
<accession>A0ACC0XSZ5</accession>
<evidence type="ECO:0000313" key="1">
    <source>
        <dbReference type="EMBL" id="KAJ0024577.1"/>
    </source>
</evidence>
<sequence>MNHVNLFYDCLSTFLIFHILPSHCNVYYNKSLMLCLVLNINHHTDCSVTYTFHWIKKKFCQKFVIIPEIP</sequence>
<keyword evidence="2" id="KW-1185">Reference proteome</keyword>
<name>A0ACC0XSZ5_9ROSI</name>
<protein>
    <submittedName>
        <fullName evidence="1">Uncharacterized protein</fullName>
    </submittedName>
</protein>